<comment type="caution">
    <text evidence="2">The sequence shown here is derived from an EMBL/GenBank/DDBJ whole genome shotgun (WGS) entry which is preliminary data.</text>
</comment>
<keyword evidence="3" id="KW-1185">Reference proteome</keyword>
<feature type="region of interest" description="Disordered" evidence="1">
    <location>
        <begin position="1"/>
        <end position="37"/>
    </location>
</feature>
<sequence length="194" mass="23274">MKCRRKRRKRNRKRKKRWRRKGKKRRGGIDGDDDGRGFSFISGKTEWEQKGAKASTEFQEDTFSHITVSDRLRKPTNILRNEPHKAKKIFIANHLQALVRNEPHNVKKTFTANHLQLFSLWTALEACLSGFCEMDELPVVLLDKRFRKVWKLSFQEKKEEIPGRERSRRKAIAEDEEDDEREDKDLRRRRNKEE</sequence>
<proteinExistence type="predicted"/>
<organism evidence="2 3">
    <name type="scientific">Plakobranchus ocellatus</name>
    <dbReference type="NCBI Taxonomy" id="259542"/>
    <lineage>
        <taxon>Eukaryota</taxon>
        <taxon>Metazoa</taxon>
        <taxon>Spiralia</taxon>
        <taxon>Lophotrochozoa</taxon>
        <taxon>Mollusca</taxon>
        <taxon>Gastropoda</taxon>
        <taxon>Heterobranchia</taxon>
        <taxon>Euthyneura</taxon>
        <taxon>Panpulmonata</taxon>
        <taxon>Sacoglossa</taxon>
        <taxon>Placobranchoidea</taxon>
        <taxon>Plakobranchidae</taxon>
        <taxon>Plakobranchus</taxon>
    </lineage>
</organism>
<gene>
    <name evidence="2" type="ORF">PoB_007246800</name>
</gene>
<evidence type="ECO:0000256" key="1">
    <source>
        <dbReference type="SAM" id="MobiDB-lite"/>
    </source>
</evidence>
<feature type="compositionally biased region" description="Basic residues" evidence="1">
    <location>
        <begin position="1"/>
        <end position="26"/>
    </location>
</feature>
<name>A0AAV4DNP0_9GAST</name>
<feature type="region of interest" description="Disordered" evidence="1">
    <location>
        <begin position="161"/>
        <end position="194"/>
    </location>
</feature>
<evidence type="ECO:0000313" key="2">
    <source>
        <dbReference type="EMBL" id="GFO45963.1"/>
    </source>
</evidence>
<reference evidence="2 3" key="1">
    <citation type="journal article" date="2021" name="Elife">
        <title>Chloroplast acquisition without the gene transfer in kleptoplastic sea slugs, Plakobranchus ocellatus.</title>
        <authorList>
            <person name="Maeda T."/>
            <person name="Takahashi S."/>
            <person name="Yoshida T."/>
            <person name="Shimamura S."/>
            <person name="Takaki Y."/>
            <person name="Nagai Y."/>
            <person name="Toyoda A."/>
            <person name="Suzuki Y."/>
            <person name="Arimoto A."/>
            <person name="Ishii H."/>
            <person name="Satoh N."/>
            <person name="Nishiyama T."/>
            <person name="Hasebe M."/>
            <person name="Maruyama T."/>
            <person name="Minagawa J."/>
            <person name="Obokata J."/>
            <person name="Shigenobu S."/>
        </authorList>
    </citation>
    <scope>NUCLEOTIDE SEQUENCE [LARGE SCALE GENOMIC DNA]</scope>
</reference>
<protein>
    <submittedName>
        <fullName evidence="2">Uncharacterized protein</fullName>
    </submittedName>
</protein>
<evidence type="ECO:0000313" key="3">
    <source>
        <dbReference type="Proteomes" id="UP000735302"/>
    </source>
</evidence>
<dbReference type="AlphaFoldDB" id="A0AAV4DNP0"/>
<accession>A0AAV4DNP0</accession>
<dbReference type="Proteomes" id="UP000735302">
    <property type="component" value="Unassembled WGS sequence"/>
</dbReference>
<dbReference type="EMBL" id="BLXT01008122">
    <property type="protein sequence ID" value="GFO45963.1"/>
    <property type="molecule type" value="Genomic_DNA"/>
</dbReference>
<feature type="compositionally biased region" description="Basic and acidic residues" evidence="1">
    <location>
        <begin position="183"/>
        <end position="194"/>
    </location>
</feature>